<sequence>MAPIKAIVLALLAITPVAFSQSSYGGSSCSATLTASYAAPSVASGYTAMLVAQNLTKPRGIKFDSAGNLLVVEQNVGISVLTPNSGDCPGFSSRKRIITDSTLNHGIEVKHNSSGDWLLASSTEAVYLWNYSPSSQSNTSAPQTIVSNMTGTDHTTRTLLLTQKAEGFLVVTRGSLENLDATAADESTGVSQVKAFEISDTISSPYKYDTDGILLGWGLRNEVGVDEDPVTGNIYGVENSADQITRDGQDIHENNPGEELNFLGNLNNDSVTVSGDRNYGYPSCLAAWSPGDIPNFNGSVGTQFAIDFPNGTNATDASCAQHTAPRLTFQAHMAPLDILFNPSGTAAWITFHGSWNRDVPSGYKLSVVKFANGEPTEPSTTTTSLLDIVTNQNNSACPNGCFRPVGLAWDSQGRLFMSSDSTGEIYAIYPSDGSPASTVGSNSSTSLPNATTPATSSSPTSSTSPSASSTTSAATSSVATSTAAEVLPCEEEPPAYTIPLQAAIHHLPKPSRHPIIHNDRD</sequence>
<dbReference type="InterPro" id="IPR054539">
    <property type="entry name" value="Beta-prop_PDH"/>
</dbReference>
<protein>
    <recommendedName>
        <fullName evidence="3">Pyrroloquinoline quinone-dependent pyranose dehydrogenase beta-propeller domain-containing protein</fullName>
    </recommendedName>
</protein>
<feature type="signal peptide" evidence="2">
    <location>
        <begin position="1"/>
        <end position="20"/>
    </location>
</feature>
<evidence type="ECO:0000256" key="2">
    <source>
        <dbReference type="SAM" id="SignalP"/>
    </source>
</evidence>
<evidence type="ECO:0000259" key="3">
    <source>
        <dbReference type="Pfam" id="PF22807"/>
    </source>
</evidence>
<dbReference type="InterPro" id="IPR011042">
    <property type="entry name" value="6-blade_b-propeller_TolB-like"/>
</dbReference>
<feature type="region of interest" description="Disordered" evidence="1">
    <location>
        <begin position="437"/>
        <end position="476"/>
    </location>
</feature>
<dbReference type="AlphaFoldDB" id="A0A6H0Y5N3"/>
<proteinExistence type="predicted"/>
<keyword evidence="5" id="KW-1185">Reference proteome</keyword>
<feature type="domain" description="Pyrroloquinoline quinone-dependent pyranose dehydrogenase beta-propeller" evidence="3">
    <location>
        <begin position="40"/>
        <end position="429"/>
    </location>
</feature>
<dbReference type="Proteomes" id="UP000503462">
    <property type="component" value="Chromosome 5"/>
</dbReference>
<accession>A0A6H0Y5N3</accession>
<dbReference type="PROSITE" id="PS51257">
    <property type="entry name" value="PROKAR_LIPOPROTEIN"/>
    <property type="match status" value="1"/>
</dbReference>
<reference evidence="4 5" key="1">
    <citation type="journal article" date="2016" name="Sci. Rep.">
        <title>Peltaster fructicola genome reveals evolution from an invasive phytopathogen to an ectophytic parasite.</title>
        <authorList>
            <person name="Xu C."/>
            <person name="Chen H."/>
            <person name="Gleason M.L."/>
            <person name="Xu J.R."/>
            <person name="Liu H."/>
            <person name="Zhang R."/>
            <person name="Sun G."/>
        </authorList>
    </citation>
    <scope>NUCLEOTIDE SEQUENCE [LARGE SCALE GENOMIC DNA]</scope>
    <source>
        <strain evidence="4 5">LNHT1506</strain>
    </source>
</reference>
<organism evidence="4 5">
    <name type="scientific">Peltaster fructicola</name>
    <dbReference type="NCBI Taxonomy" id="286661"/>
    <lineage>
        <taxon>Eukaryota</taxon>
        <taxon>Fungi</taxon>
        <taxon>Dikarya</taxon>
        <taxon>Ascomycota</taxon>
        <taxon>Pezizomycotina</taxon>
        <taxon>Dothideomycetes</taxon>
        <taxon>Dothideomycetes incertae sedis</taxon>
        <taxon>Peltaster</taxon>
    </lineage>
</organism>
<evidence type="ECO:0000313" key="5">
    <source>
        <dbReference type="Proteomes" id="UP000503462"/>
    </source>
</evidence>
<keyword evidence="2" id="KW-0732">Signal</keyword>
<dbReference type="OrthoDB" id="507128at2759"/>
<dbReference type="SUPFAM" id="SSF50952">
    <property type="entry name" value="Soluble quinoprotein glucose dehydrogenase"/>
    <property type="match status" value="1"/>
</dbReference>
<dbReference type="Pfam" id="PF22807">
    <property type="entry name" value="TrAA12"/>
    <property type="match status" value="1"/>
</dbReference>
<gene>
    <name evidence="4" type="ORF">AMS68_007665</name>
</gene>
<dbReference type="Gene3D" id="2.120.10.30">
    <property type="entry name" value="TolB, C-terminal domain"/>
    <property type="match status" value="1"/>
</dbReference>
<evidence type="ECO:0000313" key="4">
    <source>
        <dbReference type="EMBL" id="QIX02148.1"/>
    </source>
</evidence>
<evidence type="ECO:0000256" key="1">
    <source>
        <dbReference type="SAM" id="MobiDB-lite"/>
    </source>
</evidence>
<feature type="chain" id="PRO_5026247677" description="Pyrroloquinoline quinone-dependent pyranose dehydrogenase beta-propeller domain-containing protein" evidence="2">
    <location>
        <begin position="21"/>
        <end position="521"/>
    </location>
</feature>
<dbReference type="EMBL" id="CP051143">
    <property type="protein sequence ID" value="QIX02148.1"/>
    <property type="molecule type" value="Genomic_DNA"/>
</dbReference>
<feature type="compositionally biased region" description="Low complexity" evidence="1">
    <location>
        <begin position="441"/>
        <end position="476"/>
    </location>
</feature>
<name>A0A6H0Y5N3_9PEZI</name>
<dbReference type="InterPro" id="IPR011041">
    <property type="entry name" value="Quinoprot_gluc/sorb_DH_b-prop"/>
</dbReference>